<comment type="caution">
    <text evidence="1">The sequence shown here is derived from an EMBL/GenBank/DDBJ whole genome shotgun (WGS) entry which is preliminary data.</text>
</comment>
<sequence>MNCLLIHHDYFLFILTQHSATGATVDADSEADSSTRRLARPESQWSTLYSLVVAGVVELSLILAVVYVRRTGGRNDARFHLSSGDLRVVTPYTNHTTAADVPDLCGAIPR</sequence>
<evidence type="ECO:0000313" key="1">
    <source>
        <dbReference type="EMBL" id="KAH6934442.1"/>
    </source>
</evidence>
<protein>
    <submittedName>
        <fullName evidence="1">Uncharacterized protein</fullName>
    </submittedName>
</protein>
<organism evidence="1 2">
    <name type="scientific">Hyalomma asiaticum</name>
    <name type="common">Tick</name>
    <dbReference type="NCBI Taxonomy" id="266040"/>
    <lineage>
        <taxon>Eukaryota</taxon>
        <taxon>Metazoa</taxon>
        <taxon>Ecdysozoa</taxon>
        <taxon>Arthropoda</taxon>
        <taxon>Chelicerata</taxon>
        <taxon>Arachnida</taxon>
        <taxon>Acari</taxon>
        <taxon>Parasitiformes</taxon>
        <taxon>Ixodida</taxon>
        <taxon>Ixodoidea</taxon>
        <taxon>Ixodidae</taxon>
        <taxon>Hyalomminae</taxon>
        <taxon>Hyalomma</taxon>
    </lineage>
</organism>
<dbReference type="Proteomes" id="UP000821845">
    <property type="component" value="Chromosome 4"/>
</dbReference>
<keyword evidence="2" id="KW-1185">Reference proteome</keyword>
<dbReference type="EMBL" id="CM023484">
    <property type="protein sequence ID" value="KAH6934442.1"/>
    <property type="molecule type" value="Genomic_DNA"/>
</dbReference>
<gene>
    <name evidence="1" type="ORF">HPB50_024231</name>
</gene>
<reference evidence="1" key="1">
    <citation type="submission" date="2020-05" db="EMBL/GenBank/DDBJ databases">
        <title>Large-scale comparative analyses of tick genomes elucidate their genetic diversity and vector capacities.</title>
        <authorList>
            <person name="Jia N."/>
            <person name="Wang J."/>
            <person name="Shi W."/>
            <person name="Du L."/>
            <person name="Sun Y."/>
            <person name="Zhan W."/>
            <person name="Jiang J."/>
            <person name="Wang Q."/>
            <person name="Zhang B."/>
            <person name="Ji P."/>
            <person name="Sakyi L.B."/>
            <person name="Cui X."/>
            <person name="Yuan T."/>
            <person name="Jiang B."/>
            <person name="Yang W."/>
            <person name="Lam T.T.-Y."/>
            <person name="Chang Q."/>
            <person name="Ding S."/>
            <person name="Wang X."/>
            <person name="Zhu J."/>
            <person name="Ruan X."/>
            <person name="Zhao L."/>
            <person name="Wei J."/>
            <person name="Que T."/>
            <person name="Du C."/>
            <person name="Cheng J."/>
            <person name="Dai P."/>
            <person name="Han X."/>
            <person name="Huang E."/>
            <person name="Gao Y."/>
            <person name="Liu J."/>
            <person name="Shao H."/>
            <person name="Ye R."/>
            <person name="Li L."/>
            <person name="Wei W."/>
            <person name="Wang X."/>
            <person name="Wang C."/>
            <person name="Yang T."/>
            <person name="Huo Q."/>
            <person name="Li W."/>
            <person name="Guo W."/>
            <person name="Chen H."/>
            <person name="Zhou L."/>
            <person name="Ni X."/>
            <person name="Tian J."/>
            <person name="Zhou Y."/>
            <person name="Sheng Y."/>
            <person name="Liu T."/>
            <person name="Pan Y."/>
            <person name="Xia L."/>
            <person name="Li J."/>
            <person name="Zhao F."/>
            <person name="Cao W."/>
        </authorList>
    </citation>
    <scope>NUCLEOTIDE SEQUENCE</scope>
    <source>
        <strain evidence="1">Hyas-2018</strain>
    </source>
</reference>
<name>A0ACB7SGY1_HYAAI</name>
<evidence type="ECO:0000313" key="2">
    <source>
        <dbReference type="Proteomes" id="UP000821845"/>
    </source>
</evidence>
<proteinExistence type="predicted"/>
<accession>A0ACB7SGY1</accession>